<evidence type="ECO:0000313" key="4">
    <source>
        <dbReference type="EMBL" id="AWK28387.1"/>
    </source>
</evidence>
<dbReference type="OrthoDB" id="6418165at2759"/>
<protein>
    <submittedName>
        <fullName evidence="4">Cuticular protein</fullName>
    </submittedName>
</protein>
<evidence type="ECO:0000256" key="1">
    <source>
        <dbReference type="ARBA" id="ARBA00022460"/>
    </source>
</evidence>
<keyword evidence="1 2" id="KW-0193">Cuticle</keyword>
<reference evidence="4" key="1">
    <citation type="submission" date="2017-09" db="EMBL/GenBank/DDBJ databases">
        <authorList>
            <person name="Ehlers B."/>
            <person name="Leendertz F.H."/>
        </authorList>
    </citation>
    <scope>NUCLEOTIDE SEQUENCE</scope>
    <source>
        <strain evidence="4">NlugCpr91</strain>
    </source>
</reference>
<evidence type="ECO:0000256" key="3">
    <source>
        <dbReference type="SAM" id="SignalP"/>
    </source>
</evidence>
<feature type="signal peptide" evidence="3">
    <location>
        <begin position="1"/>
        <end position="20"/>
    </location>
</feature>
<dbReference type="GO" id="GO:0031012">
    <property type="term" value="C:extracellular matrix"/>
    <property type="evidence" value="ECO:0007669"/>
    <property type="project" value="TreeGrafter"/>
</dbReference>
<dbReference type="GeneID" id="111056439"/>
<organism evidence="4">
    <name type="scientific">Nilaparvata lugens</name>
    <name type="common">Brown planthopper</name>
    <dbReference type="NCBI Taxonomy" id="108931"/>
    <lineage>
        <taxon>Eukaryota</taxon>
        <taxon>Metazoa</taxon>
        <taxon>Ecdysozoa</taxon>
        <taxon>Arthropoda</taxon>
        <taxon>Hexapoda</taxon>
        <taxon>Insecta</taxon>
        <taxon>Pterygota</taxon>
        <taxon>Neoptera</taxon>
        <taxon>Paraneoptera</taxon>
        <taxon>Hemiptera</taxon>
        <taxon>Auchenorrhyncha</taxon>
        <taxon>Fulgoroidea</taxon>
        <taxon>Delphacidae</taxon>
        <taxon>Delphacinae</taxon>
        <taxon>Nilaparvata</taxon>
    </lineage>
</organism>
<accession>A0A2S1ZSF6</accession>
<dbReference type="InterPro" id="IPR000618">
    <property type="entry name" value="Insect_cuticle"/>
</dbReference>
<evidence type="ECO:0000256" key="2">
    <source>
        <dbReference type="PROSITE-ProRule" id="PRU00497"/>
    </source>
</evidence>
<dbReference type="AlphaFoldDB" id="A0A2S1ZSF6"/>
<dbReference type="InterPro" id="IPR051217">
    <property type="entry name" value="Insect_Cuticle_Struc_Prot"/>
</dbReference>
<dbReference type="PANTHER" id="PTHR12236:SF98">
    <property type="entry name" value="CUTICULAR PROTEIN 56F"/>
    <property type="match status" value="1"/>
</dbReference>
<dbReference type="RefSeq" id="XP_022199498.1">
    <property type="nucleotide sequence ID" value="XM_022343806.2"/>
</dbReference>
<reference evidence="4" key="2">
    <citation type="journal article" date="2018" name="Proc. Natl. Acad. Sci. U.S.A.">
        <title>A comprehensive omics analysis and functional survey of cuticular proteins in the brown planthopper.</title>
        <authorList>
            <person name="Pan P.L."/>
            <person name="Ye Y.X."/>
            <person name="Lou Y.H."/>
            <person name="Lu J.B."/>
            <person name="Cheng C."/>
            <person name="Shen Y."/>
            <person name="Moussian B."/>
            <person name="Zhang C.X."/>
        </authorList>
    </citation>
    <scope>NUCLEOTIDE SEQUENCE</scope>
    <source>
        <strain evidence="4">NlugCpr91</strain>
    </source>
</reference>
<dbReference type="EMBL" id="MF942864">
    <property type="protein sequence ID" value="AWK28387.1"/>
    <property type="molecule type" value="mRNA"/>
</dbReference>
<name>A0A2S1ZSF6_NILLU</name>
<sequence length="108" mass="11942">MSRCCLLLISSLVITCLVHAKPQAPAPAPVPAPAEAPMPYQYEYKVENQTQNLYFSKNEQGNEAGRVEGGYEVLLPDGRLMKVTYYVDGDSGFVPKIEFEENANPFGK</sequence>
<dbReference type="GO" id="GO:0005615">
    <property type="term" value="C:extracellular space"/>
    <property type="evidence" value="ECO:0007669"/>
    <property type="project" value="TreeGrafter"/>
</dbReference>
<feature type="chain" id="PRO_5015721397" evidence="3">
    <location>
        <begin position="21"/>
        <end position="108"/>
    </location>
</feature>
<dbReference type="KEGG" id="nlu:111056439"/>
<dbReference type="GO" id="GO:0042302">
    <property type="term" value="F:structural constituent of cuticle"/>
    <property type="evidence" value="ECO:0007669"/>
    <property type="project" value="UniProtKB-UniRule"/>
</dbReference>
<proteinExistence type="evidence at transcript level"/>
<dbReference type="PANTHER" id="PTHR12236">
    <property type="entry name" value="STRUCTURAL CONTITUENT OF CUTICLE"/>
    <property type="match status" value="1"/>
</dbReference>
<dbReference type="Pfam" id="PF00379">
    <property type="entry name" value="Chitin_bind_4"/>
    <property type="match status" value="1"/>
</dbReference>
<dbReference type="PROSITE" id="PS51155">
    <property type="entry name" value="CHIT_BIND_RR_2"/>
    <property type="match status" value="1"/>
</dbReference>
<keyword evidence="3" id="KW-0732">Signal</keyword>